<dbReference type="AlphaFoldDB" id="A0A8S0T012"/>
<evidence type="ECO:0000313" key="2">
    <source>
        <dbReference type="EMBL" id="CAA2996846.1"/>
    </source>
</evidence>
<protein>
    <submittedName>
        <fullName evidence="2">Protein NAP1</fullName>
    </submittedName>
</protein>
<organism evidence="2 3">
    <name type="scientific">Olea europaea subsp. europaea</name>
    <dbReference type="NCBI Taxonomy" id="158383"/>
    <lineage>
        <taxon>Eukaryota</taxon>
        <taxon>Viridiplantae</taxon>
        <taxon>Streptophyta</taxon>
        <taxon>Embryophyta</taxon>
        <taxon>Tracheophyta</taxon>
        <taxon>Spermatophyta</taxon>
        <taxon>Magnoliopsida</taxon>
        <taxon>eudicotyledons</taxon>
        <taxon>Gunneridae</taxon>
        <taxon>Pentapetalae</taxon>
        <taxon>asterids</taxon>
        <taxon>lamiids</taxon>
        <taxon>Lamiales</taxon>
        <taxon>Oleaceae</taxon>
        <taxon>Oleeae</taxon>
        <taxon>Olea</taxon>
    </lineage>
</organism>
<dbReference type="InterPro" id="IPR019137">
    <property type="entry name" value="Nck-associated_protein-1"/>
</dbReference>
<reference evidence="2 3" key="1">
    <citation type="submission" date="2019-12" db="EMBL/GenBank/DDBJ databases">
        <authorList>
            <person name="Alioto T."/>
            <person name="Alioto T."/>
            <person name="Gomez Garrido J."/>
        </authorList>
    </citation>
    <scope>NUCLEOTIDE SEQUENCE [LARGE SCALE GENOMIC DNA]</scope>
</reference>
<keyword evidence="3" id="KW-1185">Reference proteome</keyword>
<dbReference type="PANTHER" id="PTHR12093:SF10">
    <property type="entry name" value="MEMBRANE-ASSOCIATED PROTEIN HEM"/>
    <property type="match status" value="1"/>
</dbReference>
<proteinExistence type="inferred from homology"/>
<comment type="similarity">
    <text evidence="1">Belongs to the HEM-1/HEM-2 family.</text>
</comment>
<dbReference type="GO" id="GO:0016477">
    <property type="term" value="P:cell migration"/>
    <property type="evidence" value="ECO:0007669"/>
    <property type="project" value="TreeGrafter"/>
</dbReference>
<accession>A0A8S0T012</accession>
<dbReference type="OrthoDB" id="1403797at2759"/>
<dbReference type="GO" id="GO:0031209">
    <property type="term" value="C:SCAR complex"/>
    <property type="evidence" value="ECO:0007669"/>
    <property type="project" value="TreeGrafter"/>
</dbReference>
<dbReference type="PANTHER" id="PTHR12093">
    <property type="entry name" value="NCK-ASSOCIATED PROTEIN 1"/>
    <property type="match status" value="1"/>
</dbReference>
<sequence length="271" mass="30882">MAPRKMVAPLRAQAGLSRKVLNMQLLYQLTQVAEGLMAKMYRLNQILDYPDLVSYIYSDAFWKSGVFPNHPKICFLLAKKLPVIHSKLQLERVDKFALDAMADSAEVHLQSLEQWIQLLLDLMTFREQALRHILDISNTVITMLELNFVSPQIGEVLEAVGPFVFLSTDTRKLRNERTQDLGNVAIENGCYLGILCVLISFLGSQALTLLCEVHEQSLLSCDAIYHERRILPKQEIGRMMLFFTDQPSLLASNIQELRKDWLSVLMIVTSS</sequence>
<dbReference type="Pfam" id="PF09735">
    <property type="entry name" value="Nckap1"/>
    <property type="match status" value="2"/>
</dbReference>
<gene>
    <name evidence="2" type="ORF">OLEA9_A005709</name>
</gene>
<dbReference type="GO" id="GO:0030031">
    <property type="term" value="P:cell projection assembly"/>
    <property type="evidence" value="ECO:0007669"/>
    <property type="project" value="TreeGrafter"/>
</dbReference>
<comment type="caution">
    <text evidence="2">The sequence shown here is derived from an EMBL/GenBank/DDBJ whole genome shotgun (WGS) entry which is preliminary data.</text>
</comment>
<dbReference type="Proteomes" id="UP000594638">
    <property type="component" value="Unassembled WGS sequence"/>
</dbReference>
<dbReference type="EMBL" id="CACTIH010005536">
    <property type="protein sequence ID" value="CAA2996846.1"/>
    <property type="molecule type" value="Genomic_DNA"/>
</dbReference>
<evidence type="ECO:0000256" key="1">
    <source>
        <dbReference type="ARBA" id="ARBA00037947"/>
    </source>
</evidence>
<dbReference type="GO" id="GO:0030866">
    <property type="term" value="P:cortical actin cytoskeleton organization"/>
    <property type="evidence" value="ECO:0007669"/>
    <property type="project" value="TreeGrafter"/>
</dbReference>
<dbReference type="Gramene" id="OE9A005709T1">
    <property type="protein sequence ID" value="OE9A005709C1"/>
    <property type="gene ID" value="OE9A005709"/>
</dbReference>
<dbReference type="GO" id="GO:0000902">
    <property type="term" value="P:cell morphogenesis"/>
    <property type="evidence" value="ECO:0007669"/>
    <property type="project" value="TreeGrafter"/>
</dbReference>
<evidence type="ECO:0000313" key="3">
    <source>
        <dbReference type="Proteomes" id="UP000594638"/>
    </source>
</evidence>
<name>A0A8S0T012_OLEEU</name>